<comment type="function">
    <text evidence="7 8">Required for the first step of histidine biosynthesis. May allow the feedback regulation of ATP phosphoribosyltransferase activity by histidine.</text>
</comment>
<evidence type="ECO:0000256" key="2">
    <source>
        <dbReference type="ARBA" id="ARBA00004667"/>
    </source>
</evidence>
<dbReference type="PIRSF" id="PIRSF001549">
    <property type="entry name" value="His-tRNA_synth"/>
    <property type="match status" value="1"/>
</dbReference>
<feature type="binding site" evidence="9">
    <location>
        <position position="273"/>
    </location>
    <ligand>
        <name>L-histidine</name>
        <dbReference type="ChEBI" id="CHEBI:57595"/>
    </ligand>
</feature>
<keyword evidence="8" id="KW-0028">Amino-acid biosynthesis</keyword>
<keyword evidence="8" id="KW-0368">Histidine biosynthesis</keyword>
<dbReference type="InterPro" id="IPR045864">
    <property type="entry name" value="aa-tRNA-synth_II/BPL/LPL"/>
</dbReference>
<comment type="pathway">
    <text evidence="2 8">Amino-acid biosynthesis; L-histidine biosynthesis; L-histidine from 5-phospho-alpha-D-ribose 1-diphosphate: step 1/9.</text>
</comment>
<accession>A0AAW7X7S5</accession>
<keyword evidence="11" id="KW-0328">Glycosyltransferase</keyword>
<proteinExistence type="inferred from homology"/>
<comment type="subcellular location">
    <subcellularLocation>
        <location evidence="1 8">Cytoplasm</location>
    </subcellularLocation>
</comment>
<gene>
    <name evidence="8" type="primary">hisZ</name>
    <name evidence="11" type="ORF">Q4521_08695</name>
</gene>
<dbReference type="SUPFAM" id="SSF55681">
    <property type="entry name" value="Class II aaRS and biotin synthetases"/>
    <property type="match status" value="1"/>
</dbReference>
<comment type="caution">
    <text evidence="11">The sequence shown here is derived from an EMBL/GenBank/DDBJ whole genome shotgun (WGS) entry which is preliminary data.</text>
</comment>
<protein>
    <recommendedName>
        <fullName evidence="5 8">ATP phosphoribosyltransferase regulatory subunit</fullName>
    </recommendedName>
</protein>
<dbReference type="Proteomes" id="UP001169760">
    <property type="component" value="Unassembled WGS sequence"/>
</dbReference>
<evidence type="ECO:0000256" key="4">
    <source>
        <dbReference type="ARBA" id="ARBA00011496"/>
    </source>
</evidence>
<organism evidence="11 12">
    <name type="scientific">Saccharophagus degradans</name>
    <dbReference type="NCBI Taxonomy" id="86304"/>
    <lineage>
        <taxon>Bacteria</taxon>
        <taxon>Pseudomonadati</taxon>
        <taxon>Pseudomonadota</taxon>
        <taxon>Gammaproteobacteria</taxon>
        <taxon>Cellvibrionales</taxon>
        <taxon>Cellvibrionaceae</taxon>
        <taxon>Saccharophagus</taxon>
    </lineage>
</organism>
<evidence type="ECO:0000256" key="5">
    <source>
        <dbReference type="ARBA" id="ARBA00020397"/>
    </source>
</evidence>
<feature type="binding site" evidence="9">
    <location>
        <begin position="83"/>
        <end position="85"/>
    </location>
    <ligand>
        <name>L-histidine</name>
        <dbReference type="ChEBI" id="CHEBI:57595"/>
    </ligand>
</feature>
<dbReference type="GO" id="GO:0016757">
    <property type="term" value="F:glycosyltransferase activity"/>
    <property type="evidence" value="ECO:0007669"/>
    <property type="project" value="UniProtKB-KW"/>
</dbReference>
<evidence type="ECO:0000256" key="6">
    <source>
        <dbReference type="ARBA" id="ARBA00022490"/>
    </source>
</evidence>
<dbReference type="GO" id="GO:0004821">
    <property type="term" value="F:histidine-tRNA ligase activity"/>
    <property type="evidence" value="ECO:0007669"/>
    <property type="project" value="TreeGrafter"/>
</dbReference>
<evidence type="ECO:0000256" key="8">
    <source>
        <dbReference type="HAMAP-Rule" id="MF_00125"/>
    </source>
</evidence>
<dbReference type="HAMAP" id="MF_00125">
    <property type="entry name" value="HisZ"/>
    <property type="match status" value="1"/>
</dbReference>
<dbReference type="PANTHER" id="PTHR43707">
    <property type="entry name" value="HISTIDYL-TRNA SYNTHETASE"/>
    <property type="match status" value="1"/>
</dbReference>
<dbReference type="EMBL" id="JAUOPB010000005">
    <property type="protein sequence ID" value="MDO6422548.1"/>
    <property type="molecule type" value="Genomic_DNA"/>
</dbReference>
<comment type="miscellaneous">
    <text evidence="8">This function is generally fulfilled by the C-terminal part of HisG, which is missing in some bacteria such as this one.</text>
</comment>
<keyword evidence="11" id="KW-0808">Transferase</keyword>
<keyword evidence="6 8" id="KW-0963">Cytoplasm</keyword>
<feature type="binding site" evidence="9">
    <location>
        <position position="126"/>
    </location>
    <ligand>
        <name>L-histidine</name>
        <dbReference type="ChEBI" id="CHEBI:57595"/>
    </ligand>
</feature>
<dbReference type="InterPro" id="IPR004517">
    <property type="entry name" value="HisZ"/>
</dbReference>
<reference evidence="11" key="1">
    <citation type="submission" date="2023-07" db="EMBL/GenBank/DDBJ databases">
        <title>Genome content predicts the carbon catabolic preferences of heterotrophic bacteria.</title>
        <authorList>
            <person name="Gralka M."/>
        </authorList>
    </citation>
    <scope>NUCLEOTIDE SEQUENCE</scope>
    <source>
        <strain evidence="11">I3M17_2</strain>
    </source>
</reference>
<sequence length="394" mass="43329">MKKVDRWLLPDGIEEVLPEEASRVEGLRRRLVDLFQSWGYDYVIPPMVEFIDSLLTGSGEDAYLDTFKITDQLSGKTMGIRADITPQAARMDAHSLQREGLNRLCYAGHVMYTKPKGPLASRTPIQVGVELFGESGLDADIEVISLLLETLEAAGLPDLYIDIGHVGVYRALIEEAGISKEQEEVYFELLQAKSINSIESWVANNITDAKMAEWLLALPRLAGGNQILAEAKALFEDAPAEVSAAIDELEMIDSVLTERYPHSKRYFDLSELRGYHYYTGVIFGAFAPGLGNAIANGGRYDHVGEAFGRARAATGFAADLMSISRVTGRCELAPSGIYVEDSDADGIWAKIKQLRASGERVVCALAGQTAPYKHQHCDRKLVKQGEEFVVAPIK</sequence>
<dbReference type="NCBIfam" id="NF008935">
    <property type="entry name" value="PRK12292.1-1"/>
    <property type="match status" value="1"/>
</dbReference>
<comment type="subunit">
    <text evidence="4 8">Heteromultimer composed of HisG and HisZ subunits.</text>
</comment>
<comment type="similarity">
    <text evidence="3 8">Belongs to the class-II aminoacyl-tRNA synthetase family. HisZ subfamily.</text>
</comment>
<dbReference type="PANTHER" id="PTHR43707:SF1">
    <property type="entry name" value="HISTIDINE--TRNA LIGASE, MITOCHONDRIAL-RELATED"/>
    <property type="match status" value="1"/>
</dbReference>
<dbReference type="InterPro" id="IPR041715">
    <property type="entry name" value="HisRS-like_core"/>
</dbReference>
<dbReference type="AlphaFoldDB" id="A0AAW7X7S5"/>
<name>A0AAW7X7S5_9GAMM</name>
<feature type="binding site" evidence="9">
    <location>
        <begin position="277"/>
        <end position="278"/>
    </location>
    <ligand>
        <name>L-histidine</name>
        <dbReference type="ChEBI" id="CHEBI:57595"/>
    </ligand>
</feature>
<dbReference type="RefSeq" id="WP_303492518.1">
    <property type="nucleotide sequence ID" value="NZ_JAUOPB010000005.1"/>
</dbReference>
<dbReference type="GO" id="GO:0000105">
    <property type="term" value="P:L-histidine biosynthetic process"/>
    <property type="evidence" value="ECO:0007669"/>
    <property type="project" value="UniProtKB-UniRule"/>
</dbReference>
<evidence type="ECO:0000256" key="7">
    <source>
        <dbReference type="ARBA" id="ARBA00025246"/>
    </source>
</evidence>
<dbReference type="GO" id="GO:0005737">
    <property type="term" value="C:cytoplasm"/>
    <property type="evidence" value="ECO:0007669"/>
    <property type="project" value="UniProtKB-SubCell"/>
</dbReference>
<feature type="domain" description="Class II Histidinyl-tRNA synthetase (HisRS)-like catalytic core" evidence="10">
    <location>
        <begin position="12"/>
        <end position="322"/>
    </location>
</feature>
<evidence type="ECO:0000313" key="12">
    <source>
        <dbReference type="Proteomes" id="UP001169760"/>
    </source>
</evidence>
<evidence type="ECO:0000313" key="11">
    <source>
        <dbReference type="EMBL" id="MDO6422548.1"/>
    </source>
</evidence>
<dbReference type="Pfam" id="PF13393">
    <property type="entry name" value="tRNA-synt_His"/>
    <property type="match status" value="1"/>
</dbReference>
<evidence type="ECO:0000256" key="9">
    <source>
        <dbReference type="PIRSR" id="PIRSR001549-1"/>
    </source>
</evidence>
<evidence type="ECO:0000256" key="3">
    <source>
        <dbReference type="ARBA" id="ARBA00005539"/>
    </source>
</evidence>
<dbReference type="NCBIfam" id="NF009086">
    <property type="entry name" value="PRK12421.1"/>
    <property type="match status" value="1"/>
</dbReference>
<feature type="binding site" evidence="9">
    <location>
        <position position="130"/>
    </location>
    <ligand>
        <name>L-histidine</name>
        <dbReference type="ChEBI" id="CHEBI:57595"/>
    </ligand>
</feature>
<dbReference type="InterPro" id="IPR004516">
    <property type="entry name" value="HisRS/HisZ"/>
</dbReference>
<dbReference type="NCBIfam" id="TIGR00443">
    <property type="entry name" value="hisZ_biosyn_reg"/>
    <property type="match status" value="1"/>
</dbReference>
<dbReference type="Gene3D" id="3.30.930.10">
    <property type="entry name" value="Bira Bifunctional Protein, Domain 2"/>
    <property type="match status" value="1"/>
</dbReference>
<evidence type="ECO:0000259" key="10">
    <source>
        <dbReference type="Pfam" id="PF13393"/>
    </source>
</evidence>
<dbReference type="CDD" id="cd00773">
    <property type="entry name" value="HisRS-like_core"/>
    <property type="match status" value="1"/>
</dbReference>
<evidence type="ECO:0000256" key="1">
    <source>
        <dbReference type="ARBA" id="ARBA00004496"/>
    </source>
</evidence>
<dbReference type="GO" id="GO:0006427">
    <property type="term" value="P:histidyl-tRNA aminoacylation"/>
    <property type="evidence" value="ECO:0007669"/>
    <property type="project" value="TreeGrafter"/>
</dbReference>